<evidence type="ECO:0000313" key="4">
    <source>
        <dbReference type="EMBL" id="WAZ19067.1"/>
    </source>
</evidence>
<reference evidence="4" key="1">
    <citation type="submission" date="2022-12" db="EMBL/GenBank/DDBJ databases">
        <authorList>
            <person name="Ruckert C."/>
            <person name="Busche T."/>
            <person name="Kalinowski J."/>
            <person name="Wittmann C."/>
        </authorList>
    </citation>
    <scope>NUCLEOTIDE SEQUENCE</scope>
    <source>
        <strain evidence="4">DSM 40467</strain>
    </source>
</reference>
<proteinExistence type="predicted"/>
<sequence length="277" mass="27919">MIPRPTLTIVTTASACALALGTITPALATPATDDDKAMVSVFHGVPGLTVDVYANGDELLSDFKPGTVTDPQALAAGTYDIQVFAAGQGPDGNPAIEKKIEVPAGANATIAAHLSADGTPQLTAFVNDVSKVDAGKARLTVRHVAAAPAVDVRADGQPVFKGLENPKEDTAEVGAGTISADVVLAGTDAVAIGPADLDLQEGTSNVVYAWGSAEDKNLALKTQTFEGMESAPQAVHAGGNGAAAGSNSSGQWLAWAAAGGAITLSVLVARRLSDRRV</sequence>
<keyword evidence="5" id="KW-1185">Reference proteome</keyword>
<evidence type="ECO:0000256" key="2">
    <source>
        <dbReference type="SAM" id="SignalP"/>
    </source>
</evidence>
<evidence type="ECO:0000256" key="1">
    <source>
        <dbReference type="SAM" id="Phobius"/>
    </source>
</evidence>
<dbReference type="Proteomes" id="UP001164439">
    <property type="component" value="Chromosome"/>
</dbReference>
<keyword evidence="1" id="KW-0812">Transmembrane</keyword>
<evidence type="ECO:0000313" key="5">
    <source>
        <dbReference type="Proteomes" id="UP001164439"/>
    </source>
</evidence>
<gene>
    <name evidence="4" type="ORF">STRCI_000089</name>
</gene>
<dbReference type="EMBL" id="CP114413">
    <property type="protein sequence ID" value="WAZ19067.1"/>
    <property type="molecule type" value="Genomic_DNA"/>
</dbReference>
<feature type="signal peptide" evidence="2">
    <location>
        <begin position="1"/>
        <end position="28"/>
    </location>
</feature>
<dbReference type="InterPro" id="IPR025510">
    <property type="entry name" value="DUF4397"/>
</dbReference>
<keyword evidence="2" id="KW-0732">Signal</keyword>
<keyword evidence="1" id="KW-0472">Membrane</keyword>
<keyword evidence="1" id="KW-1133">Transmembrane helix</keyword>
<accession>A0ABY7K3M1</accession>
<name>A0ABY7K3M1_9ACTN</name>
<feature type="domain" description="DUF4397" evidence="3">
    <location>
        <begin position="37"/>
        <end position="153"/>
    </location>
</feature>
<organism evidence="4 5">
    <name type="scientific">Streptomyces cinnabarinus</name>
    <dbReference type="NCBI Taxonomy" id="67287"/>
    <lineage>
        <taxon>Bacteria</taxon>
        <taxon>Bacillati</taxon>
        <taxon>Actinomycetota</taxon>
        <taxon>Actinomycetes</taxon>
        <taxon>Kitasatosporales</taxon>
        <taxon>Streptomycetaceae</taxon>
        <taxon>Streptomyces</taxon>
    </lineage>
</organism>
<feature type="chain" id="PRO_5046447853" evidence="2">
    <location>
        <begin position="29"/>
        <end position="277"/>
    </location>
</feature>
<dbReference type="Pfam" id="PF14344">
    <property type="entry name" value="DUF4397"/>
    <property type="match status" value="1"/>
</dbReference>
<protein>
    <submittedName>
        <fullName evidence="4">DUF4397 domain-containing protein</fullName>
    </submittedName>
</protein>
<feature type="transmembrane region" description="Helical" evidence="1">
    <location>
        <begin position="252"/>
        <end position="269"/>
    </location>
</feature>
<dbReference type="PROSITE" id="PS51257">
    <property type="entry name" value="PROKAR_LIPOPROTEIN"/>
    <property type="match status" value="1"/>
</dbReference>
<evidence type="ECO:0000259" key="3">
    <source>
        <dbReference type="Pfam" id="PF14344"/>
    </source>
</evidence>
<dbReference type="RefSeq" id="WP_269656750.1">
    <property type="nucleotide sequence ID" value="NZ_CP114413.1"/>
</dbReference>